<reference evidence="2 3" key="1">
    <citation type="submission" date="2016-10" db="EMBL/GenBank/DDBJ databases">
        <title>Reductive evolution of mitochondrial metabolism and differential evolution of invasion-related proteins in Cryptosporidium.</title>
        <authorList>
            <person name="Liu S."/>
            <person name="Roellig D.M."/>
            <person name="Guo Y."/>
            <person name="Li N."/>
            <person name="Frace M.A."/>
            <person name="Tang K."/>
            <person name="Zhang L."/>
            <person name="Feng Y."/>
            <person name="Xiao L."/>
        </authorList>
    </citation>
    <scope>NUCLEOTIDE SEQUENCE [LARGE SCALE GENOMIC DNA]</scope>
    <source>
        <strain evidence="2">30847</strain>
    </source>
</reference>
<feature type="region of interest" description="Disordered" evidence="1">
    <location>
        <begin position="690"/>
        <end position="717"/>
    </location>
</feature>
<feature type="region of interest" description="Disordered" evidence="1">
    <location>
        <begin position="866"/>
        <end position="913"/>
    </location>
</feature>
<dbReference type="RefSeq" id="XP_067067560.1">
    <property type="nucleotide sequence ID" value="XM_067213186.1"/>
</dbReference>
<proteinExistence type="predicted"/>
<sequence>MKVKVILRAPKSQLPLYMTLNSAKHGHKDVSASLKVVESNEVIKWLSDYKSRPKFLVVPVDGISIPPQNQLYRDSEKTEMQEYRISTNKIKEFSRKYSPRKEIFTTSHLRHEYKEKDLKYCIHSLFDKDSVVKSDAISEKYIGNISNTTQDTLSIQTTLVLLHKITKYKTSEFSMNSHSYTKYKGRPLNSNNRRSILEWKPKLETEIEDCRIKKFKTESWAYLDLNRDGESLGIVADPKCFDKDNYLIFNENNSENTLGNVGSCINHLPEYCNLTTSSTDNKLKESFPIYSDHLNNICEIINNKSCFKETNQEDYHITESNEISRDNISGIEKSCEEQHQEVNNLKMDTLTDNIKSYREEKVDKDMEEPYFKETSDRRMVDKFPTKHPTIGEIISCSSTENFKICNEQNHLGRSYTCDKKPIKSDSNKVEYSYNNNSTSGIYSIRNQDPLVITSLQNLKCKNTRSFVENSSNIHPETNIIDIEDDDIQISQNNFIPPKTVGSQTKLIYANNILNMNNISRNTDILRVSTEKKSSIPPKDGVILNLSEKIVQISITEGEQNPDFSTNELDSLDSKLKTAVKSAVKLYDSIQTGDNDYVKDGLLKLLYSYTLYLESLYLKLQSEGSDKATESNSEGLKVSRRQILQQKGIISNKSGPEITFLTKDNTLEKKKPVNCNYRYSRLSEITNIPDTELPNLVDNNDKTSPQNQRSKSEDRKKYGLESLSNIPLSTTIVNKSKLLIDTSQTLPLSKCSILRKDKLKGVNLGELPRLVSKSLPSTTIRNKKVLNTNASTMSSVTSRAASLGERLITKNSQKSTSVLRRIECSYNLKTRTNYNNDINVLNNNRVERQYEEDSKIIKKFSSQIKLQKKSEKSQNSSGTSIRHLRELPQVSQDGRNFNKHSLEKKDTSQKVPTSSDFRDLTVIPSLTVGGPNQLSNTSYSQCMYSSCLTTKSIRQKCKIPTISSFSNLKQTFKLSRYSNKAIETPRCPVVCNFLYK</sequence>
<dbReference type="EMBL" id="LRBS01000085">
    <property type="protein sequence ID" value="OII75714.1"/>
    <property type="molecule type" value="Genomic_DNA"/>
</dbReference>
<accession>A0A1J4MN74</accession>
<gene>
    <name evidence="2" type="ORF">cand_029590</name>
</gene>
<evidence type="ECO:0000313" key="3">
    <source>
        <dbReference type="Proteomes" id="UP000186804"/>
    </source>
</evidence>
<dbReference type="OrthoDB" id="342308at2759"/>
<dbReference type="VEuPathDB" id="CryptoDB:cand_029590"/>
<comment type="caution">
    <text evidence="2">The sequence shown here is derived from an EMBL/GenBank/DDBJ whole genome shotgun (WGS) entry which is preliminary data.</text>
</comment>
<organism evidence="2 3">
    <name type="scientific">Cryptosporidium andersoni</name>
    <dbReference type="NCBI Taxonomy" id="117008"/>
    <lineage>
        <taxon>Eukaryota</taxon>
        <taxon>Sar</taxon>
        <taxon>Alveolata</taxon>
        <taxon>Apicomplexa</taxon>
        <taxon>Conoidasida</taxon>
        <taxon>Coccidia</taxon>
        <taxon>Eucoccidiorida</taxon>
        <taxon>Eimeriorina</taxon>
        <taxon>Cryptosporidiidae</taxon>
        <taxon>Cryptosporidium</taxon>
    </lineage>
</organism>
<name>A0A1J4MN74_9CRYT</name>
<evidence type="ECO:0000313" key="2">
    <source>
        <dbReference type="EMBL" id="OII75714.1"/>
    </source>
</evidence>
<dbReference type="GeneID" id="92367143"/>
<evidence type="ECO:0000256" key="1">
    <source>
        <dbReference type="SAM" id="MobiDB-lite"/>
    </source>
</evidence>
<dbReference type="AlphaFoldDB" id="A0A1J4MN74"/>
<protein>
    <submittedName>
        <fullName evidence="2">Uncharacterized protein</fullName>
    </submittedName>
</protein>
<keyword evidence="3" id="KW-1185">Reference proteome</keyword>
<dbReference type="Proteomes" id="UP000186804">
    <property type="component" value="Unassembled WGS sequence"/>
</dbReference>